<gene>
    <name evidence="2" type="ORF">LV75_006796</name>
</gene>
<feature type="signal peptide" evidence="1">
    <location>
        <begin position="1"/>
        <end position="31"/>
    </location>
</feature>
<organism evidence="2 3">
    <name type="scientific">Actinokineospora diospyrosa</name>
    <dbReference type="NCBI Taxonomy" id="103728"/>
    <lineage>
        <taxon>Bacteria</taxon>
        <taxon>Bacillati</taxon>
        <taxon>Actinomycetota</taxon>
        <taxon>Actinomycetes</taxon>
        <taxon>Pseudonocardiales</taxon>
        <taxon>Pseudonocardiaceae</taxon>
        <taxon>Actinokineospora</taxon>
    </lineage>
</organism>
<proteinExistence type="predicted"/>
<sequence length="148" mass="14461">MKTAVRRTAAVSAAGLAAAAILAGGASPAQAAACSGTTGVTVIVDFTALGGSVQTACALGDPTSGLTALTGAGFTYAFVPRQPGFVCRLNSLPNPCNGAPVSAYWSYWHATPGGTWSYSSSGAGSYNPAPGTVEGWSFGAGTAPTQAP</sequence>
<name>A0ABT1INL9_9PSEU</name>
<comment type="caution">
    <text evidence="2">The sequence shown here is derived from an EMBL/GenBank/DDBJ whole genome shotgun (WGS) entry which is preliminary data.</text>
</comment>
<dbReference type="InterPro" id="IPR006311">
    <property type="entry name" value="TAT_signal"/>
</dbReference>
<dbReference type="PROSITE" id="PS51318">
    <property type="entry name" value="TAT"/>
    <property type="match status" value="1"/>
</dbReference>
<accession>A0ABT1INL9</accession>
<dbReference type="Proteomes" id="UP001205185">
    <property type="component" value="Unassembled WGS sequence"/>
</dbReference>
<evidence type="ECO:0000313" key="3">
    <source>
        <dbReference type="Proteomes" id="UP001205185"/>
    </source>
</evidence>
<dbReference type="RefSeq" id="WP_253891595.1">
    <property type="nucleotide sequence ID" value="NZ_BAAAVB010000006.1"/>
</dbReference>
<keyword evidence="1" id="KW-0732">Signal</keyword>
<dbReference type="EMBL" id="JAMTCO010000022">
    <property type="protein sequence ID" value="MCP2274262.1"/>
    <property type="molecule type" value="Genomic_DNA"/>
</dbReference>
<evidence type="ECO:0000313" key="2">
    <source>
        <dbReference type="EMBL" id="MCP2274262.1"/>
    </source>
</evidence>
<keyword evidence="3" id="KW-1185">Reference proteome</keyword>
<feature type="chain" id="PRO_5046781022" evidence="1">
    <location>
        <begin position="32"/>
        <end position="148"/>
    </location>
</feature>
<evidence type="ECO:0000256" key="1">
    <source>
        <dbReference type="SAM" id="SignalP"/>
    </source>
</evidence>
<reference evidence="2 3" key="1">
    <citation type="submission" date="2022-06" db="EMBL/GenBank/DDBJ databases">
        <title>Genomic Encyclopedia of Archaeal and Bacterial Type Strains, Phase II (KMG-II): from individual species to whole genera.</title>
        <authorList>
            <person name="Goeker M."/>
        </authorList>
    </citation>
    <scope>NUCLEOTIDE SEQUENCE [LARGE SCALE GENOMIC DNA]</scope>
    <source>
        <strain evidence="2 3">DSM 44255</strain>
    </source>
</reference>
<protein>
    <submittedName>
        <fullName evidence="2">Uncharacterized protein</fullName>
    </submittedName>
</protein>